<dbReference type="EMBL" id="UGEB01000001">
    <property type="protein sequence ID" value="STK93640.1"/>
    <property type="molecule type" value="Genomic_DNA"/>
</dbReference>
<reference evidence="1 2" key="1">
    <citation type="submission" date="2018-06" db="EMBL/GenBank/DDBJ databases">
        <authorList>
            <consortium name="Pathogen Informatics"/>
            <person name="Doyle S."/>
        </authorList>
    </citation>
    <scope>NUCLEOTIDE SEQUENCE [LARGE SCALE GENOMIC DNA]</scope>
    <source>
        <strain evidence="1 2">NCTC8179</strain>
    </source>
</reference>
<sequence>MPPAHTPAAFTVRYPCLIAAINSRDTSEISVSGKTQTDIVMSWLSTICIRSPDPAVAASRIAGSESFRPSQLLIRNLRFKDDTISFIAEVHVSGIRIVWSLPYTLIISKPVGIPAEINT</sequence>
<evidence type="ECO:0000313" key="1">
    <source>
        <dbReference type="EMBL" id="STK93640.1"/>
    </source>
</evidence>
<evidence type="ECO:0000313" key="2">
    <source>
        <dbReference type="Proteomes" id="UP000255543"/>
    </source>
</evidence>
<accession>A0A377A3G2</accession>
<dbReference type="AlphaFoldDB" id="A0A377A3G2"/>
<proteinExistence type="predicted"/>
<name>A0A377A3G2_ECOLX</name>
<organism evidence="1 2">
    <name type="scientific">Escherichia coli</name>
    <dbReference type="NCBI Taxonomy" id="562"/>
    <lineage>
        <taxon>Bacteria</taxon>
        <taxon>Pseudomonadati</taxon>
        <taxon>Pseudomonadota</taxon>
        <taxon>Gammaproteobacteria</taxon>
        <taxon>Enterobacterales</taxon>
        <taxon>Enterobacteriaceae</taxon>
        <taxon>Escherichia</taxon>
    </lineage>
</organism>
<protein>
    <submittedName>
        <fullName evidence="1">Uncharacterized protein</fullName>
    </submittedName>
</protein>
<dbReference type="Proteomes" id="UP000255543">
    <property type="component" value="Unassembled WGS sequence"/>
</dbReference>
<gene>
    <name evidence="1" type="ORF">NCTC8179_04346</name>
</gene>